<reference evidence="2 3" key="1">
    <citation type="submission" date="2024-01" db="EMBL/GenBank/DDBJ databases">
        <title>The genomes of 5 underutilized Papilionoideae crops provide insights into root nodulation and disease resistanc.</title>
        <authorList>
            <person name="Yuan L."/>
        </authorList>
    </citation>
    <scope>NUCLEOTIDE SEQUENCE [LARGE SCALE GENOMIC DNA]</scope>
    <source>
        <strain evidence="2">ZHUSHIDOU_FW_LH</strain>
        <tissue evidence="2">Leaf</tissue>
    </source>
</reference>
<dbReference type="EMBL" id="JAYWIO010000063">
    <property type="protein sequence ID" value="KAK7234329.1"/>
    <property type="molecule type" value="Genomic_DNA"/>
</dbReference>
<feature type="compositionally biased region" description="Polar residues" evidence="1">
    <location>
        <begin position="14"/>
        <end position="28"/>
    </location>
</feature>
<evidence type="ECO:0000256" key="1">
    <source>
        <dbReference type="SAM" id="MobiDB-lite"/>
    </source>
</evidence>
<gene>
    <name evidence="2" type="ORF">RIF29_46978</name>
</gene>
<accession>A0AAN9DTS3</accession>
<organism evidence="2 3">
    <name type="scientific">Crotalaria pallida</name>
    <name type="common">Smooth rattlebox</name>
    <name type="synonym">Crotalaria striata</name>
    <dbReference type="NCBI Taxonomy" id="3830"/>
    <lineage>
        <taxon>Eukaryota</taxon>
        <taxon>Viridiplantae</taxon>
        <taxon>Streptophyta</taxon>
        <taxon>Embryophyta</taxon>
        <taxon>Tracheophyta</taxon>
        <taxon>Spermatophyta</taxon>
        <taxon>Magnoliopsida</taxon>
        <taxon>eudicotyledons</taxon>
        <taxon>Gunneridae</taxon>
        <taxon>Pentapetalae</taxon>
        <taxon>rosids</taxon>
        <taxon>fabids</taxon>
        <taxon>Fabales</taxon>
        <taxon>Fabaceae</taxon>
        <taxon>Papilionoideae</taxon>
        <taxon>50 kb inversion clade</taxon>
        <taxon>genistoids sensu lato</taxon>
        <taxon>core genistoids</taxon>
        <taxon>Crotalarieae</taxon>
        <taxon>Crotalaria</taxon>
    </lineage>
</organism>
<protein>
    <submittedName>
        <fullName evidence="2">Uncharacterized protein</fullName>
    </submittedName>
</protein>
<evidence type="ECO:0000313" key="2">
    <source>
        <dbReference type="EMBL" id="KAK7234329.1"/>
    </source>
</evidence>
<keyword evidence="3" id="KW-1185">Reference proteome</keyword>
<sequence length="262" mass="28987">MDSSSAAYSYSDSGTNSKTETDSNSKPTSDYDYDSEPPRSSSPTSVRDHPRAQANSSQPTLTFPPPPSDRIFSKASQGAKRVKGLAIQLSLRVRIESRSSPERLGERQGMILIRYELAEGMKSQRGDRFPKGHLPFPISLSRSGYLLPRIIPSFYRGEIKKKKRYSDRAVRPCSFLLDADGQASSCRNGVGRQRLLPRGQLEGAEVRRRAFWLLIYSSTEQHPTAPVLLFNRSEHRPVKAEAAGSSPVSPDLGSDESINSSL</sequence>
<name>A0AAN9DTS3_CROPI</name>
<dbReference type="Proteomes" id="UP001372338">
    <property type="component" value="Unassembled WGS sequence"/>
</dbReference>
<comment type="caution">
    <text evidence="2">The sequence shown here is derived from an EMBL/GenBank/DDBJ whole genome shotgun (WGS) entry which is preliminary data.</text>
</comment>
<dbReference type="AlphaFoldDB" id="A0AAN9DTS3"/>
<feature type="compositionally biased region" description="Low complexity" evidence="1">
    <location>
        <begin position="1"/>
        <end position="13"/>
    </location>
</feature>
<evidence type="ECO:0000313" key="3">
    <source>
        <dbReference type="Proteomes" id="UP001372338"/>
    </source>
</evidence>
<feature type="region of interest" description="Disordered" evidence="1">
    <location>
        <begin position="239"/>
        <end position="262"/>
    </location>
</feature>
<feature type="region of interest" description="Disordered" evidence="1">
    <location>
        <begin position="1"/>
        <end position="77"/>
    </location>
</feature>
<proteinExistence type="predicted"/>